<dbReference type="InterPro" id="IPR036291">
    <property type="entry name" value="NAD(P)-bd_dom_sf"/>
</dbReference>
<dbReference type="Gene3D" id="3.40.50.720">
    <property type="entry name" value="NAD(P)-binding Rossmann-like Domain"/>
    <property type="match status" value="1"/>
</dbReference>
<dbReference type="PANTHER" id="PTHR10366:SF844">
    <property type="entry name" value="NADPH-DEPENDENT METHYLGLYOXAL REDUCTASE GRE2"/>
    <property type="match status" value="1"/>
</dbReference>
<dbReference type="PANTHER" id="PTHR10366">
    <property type="entry name" value="NAD DEPENDENT EPIMERASE/DEHYDRATASE"/>
    <property type="match status" value="1"/>
</dbReference>
<dbReference type="AlphaFoldDB" id="I2H0E2"/>
<dbReference type="OrthoDB" id="2735536at2759"/>
<dbReference type="OMA" id="AWYAMSK"/>
<evidence type="ECO:0000313" key="4">
    <source>
        <dbReference type="EMBL" id="CCH59844.1"/>
    </source>
</evidence>
<proteinExistence type="inferred from homology"/>
<name>I2H0E2_HENB6</name>
<gene>
    <name evidence="4" type="primary">TBLA0C00270</name>
    <name evidence="4" type="ORF">TBLA_0C00270</name>
</gene>
<dbReference type="STRING" id="1071380.I2H0E2"/>
<organism evidence="4 5">
    <name type="scientific">Henningerozyma blattae (strain ATCC 34711 / CBS 6284 / DSM 70876 / NBRC 10599 / NRRL Y-10934 / UCD 77-7)</name>
    <name type="common">Yeast</name>
    <name type="synonym">Tetrapisispora blattae</name>
    <dbReference type="NCBI Taxonomy" id="1071380"/>
    <lineage>
        <taxon>Eukaryota</taxon>
        <taxon>Fungi</taxon>
        <taxon>Dikarya</taxon>
        <taxon>Ascomycota</taxon>
        <taxon>Saccharomycotina</taxon>
        <taxon>Saccharomycetes</taxon>
        <taxon>Saccharomycetales</taxon>
        <taxon>Saccharomycetaceae</taxon>
        <taxon>Henningerozyma</taxon>
    </lineage>
</organism>
<dbReference type="Proteomes" id="UP000002866">
    <property type="component" value="Chromosome 3"/>
</dbReference>
<dbReference type="FunFam" id="3.40.50.720:FF:000191">
    <property type="entry name" value="Methylglyoxal reductase (NADPH-dependent)"/>
    <property type="match status" value="1"/>
</dbReference>
<protein>
    <recommendedName>
        <fullName evidence="3">NAD-dependent epimerase/dehydratase domain-containing protein</fullName>
    </recommendedName>
</protein>
<dbReference type="InParanoid" id="I2H0E2"/>
<keyword evidence="5" id="KW-1185">Reference proteome</keyword>
<evidence type="ECO:0000313" key="5">
    <source>
        <dbReference type="Proteomes" id="UP000002866"/>
    </source>
</evidence>
<dbReference type="GeneID" id="14494921"/>
<sequence length="341" mass="38296">MTVLVSGATGFIAQHVVDSLLKASYKVIGTARTPAKAAKLLEQFGHNSNLSMEVVPDISNIKGFDKVFEKHGKNINIVLHTASPFPFNITQFEKDLLIPARNGTRGILESIKKYSADTVERVVVTSSFASIWDFEAAPNRNFVYNEKMWNPAIWESAQTSAIMAYCASKKFAEETAWNFLHEYANKINFKLTTVNPVYVFGPQMFKSNVKETLNTSCEIINKVLKSNPREQLSLEIPGEFIDVRDIAKAHLAAFQKKETIGKRLLMSNGAFSEQTICNLINEEFPQLQGKIAPWAKDIKLDTGDVPFSIDNTMTRKLLEWDFIPIEKSVTDTVSQIIEAHK</sequence>
<dbReference type="EMBL" id="HE806318">
    <property type="protein sequence ID" value="CCH59844.1"/>
    <property type="molecule type" value="Genomic_DNA"/>
</dbReference>
<dbReference type="eggNOG" id="KOG1502">
    <property type="taxonomic scope" value="Eukaryota"/>
</dbReference>
<dbReference type="KEGG" id="tbl:TBLA_0C00270"/>
<evidence type="ECO:0000259" key="3">
    <source>
        <dbReference type="Pfam" id="PF01370"/>
    </source>
</evidence>
<dbReference type="InterPro" id="IPR050425">
    <property type="entry name" value="NAD(P)_dehydrat-like"/>
</dbReference>
<dbReference type="FunCoup" id="I2H0E2">
    <property type="interactions" value="245"/>
</dbReference>
<comment type="similarity">
    <text evidence="2">Belongs to the NAD(P)-dependent epimerase/dehydratase family. Dihydroflavonol-4-reductase subfamily.</text>
</comment>
<accession>I2H0E2</accession>
<dbReference type="GO" id="GO:0016616">
    <property type="term" value="F:oxidoreductase activity, acting on the CH-OH group of donors, NAD or NADP as acceptor"/>
    <property type="evidence" value="ECO:0007669"/>
    <property type="project" value="TreeGrafter"/>
</dbReference>
<feature type="domain" description="NAD-dependent epimerase/dehydratase" evidence="3">
    <location>
        <begin position="3"/>
        <end position="260"/>
    </location>
</feature>
<keyword evidence="1" id="KW-0560">Oxidoreductase</keyword>
<dbReference type="RefSeq" id="XP_004179363.1">
    <property type="nucleotide sequence ID" value="XM_004179315.1"/>
</dbReference>
<evidence type="ECO:0000256" key="2">
    <source>
        <dbReference type="ARBA" id="ARBA00023445"/>
    </source>
</evidence>
<dbReference type="SUPFAM" id="SSF51735">
    <property type="entry name" value="NAD(P)-binding Rossmann-fold domains"/>
    <property type="match status" value="1"/>
</dbReference>
<dbReference type="HOGENOM" id="CLU_007383_9_2_1"/>
<dbReference type="InterPro" id="IPR001509">
    <property type="entry name" value="Epimerase_deHydtase"/>
</dbReference>
<dbReference type="Pfam" id="PF01370">
    <property type="entry name" value="Epimerase"/>
    <property type="match status" value="1"/>
</dbReference>
<reference evidence="4 5" key="1">
    <citation type="journal article" date="2011" name="Proc. Natl. Acad. Sci. U.S.A.">
        <title>Evolutionary erosion of yeast sex chromosomes by mating-type switching accidents.</title>
        <authorList>
            <person name="Gordon J.L."/>
            <person name="Armisen D."/>
            <person name="Proux-Wera E."/>
            <person name="Oheigeartaigh S.S."/>
            <person name="Byrne K.P."/>
            <person name="Wolfe K.H."/>
        </authorList>
    </citation>
    <scope>NUCLEOTIDE SEQUENCE [LARGE SCALE GENOMIC DNA]</scope>
    <source>
        <strain evidence="5">ATCC 34711 / CBS 6284 / DSM 70876 / NBRC 10599 / NRRL Y-10934 / UCD 77-7</strain>
    </source>
</reference>
<evidence type="ECO:0000256" key="1">
    <source>
        <dbReference type="ARBA" id="ARBA00023002"/>
    </source>
</evidence>
<dbReference type="CDD" id="cd05227">
    <property type="entry name" value="AR_SDR_e"/>
    <property type="match status" value="1"/>
</dbReference>